<evidence type="ECO:0000256" key="4">
    <source>
        <dbReference type="PIRSR" id="PIRSR640042-2"/>
    </source>
</evidence>
<dbReference type="Pfam" id="PF00534">
    <property type="entry name" value="Glycos_transf_1"/>
    <property type="match status" value="1"/>
</dbReference>
<dbReference type="RefSeq" id="WP_241714452.1">
    <property type="nucleotide sequence ID" value="NZ_JALBUF010000006.1"/>
</dbReference>
<dbReference type="SUPFAM" id="SSF88688">
    <property type="entry name" value="Families 57/38 glycoside transferase middle domain"/>
    <property type="match status" value="1"/>
</dbReference>
<dbReference type="Gene3D" id="1.20.1430.10">
    <property type="entry name" value="Families 57/38 glycoside transferase, middle domain"/>
    <property type="match status" value="1"/>
</dbReference>
<dbReference type="EC" id="2.4.1.250" evidence="10"/>
<dbReference type="SUPFAM" id="SSF53756">
    <property type="entry name" value="UDP-Glycosyltransferase/glycogen phosphorylase"/>
    <property type="match status" value="1"/>
</dbReference>
<dbReference type="CDD" id="cd10792">
    <property type="entry name" value="GH57N_AmyC_like"/>
    <property type="match status" value="1"/>
</dbReference>
<dbReference type="InterPro" id="IPR011330">
    <property type="entry name" value="Glyco_hydro/deAcase_b/a-brl"/>
</dbReference>
<sequence>MKQGYLCLVLHAHLPYVRHVDDHSYLEERWFFEALTETYIPIVQVLERLVRDEINFRMTLSISSTLLSMLTDEVMQSRYVHYLETLINLALSEIKRTEQDKDLYQLACYYYEHFTELLLDYQACQGNLAGRLRVLQEQGMVELLTSAATHAYLPLVHTREAIRAQLKTALDLHEKTFGRRPRGIWLPECGYESRIDEILRECGIEFFFTDTHGVEWAQPIPIFGTLSPVLTPMRVAAFARDAQSAKQVWSSIDGYPGDFDYREYYRDIGFDLAMEHIHQGIHPDGIRVNTGIKYYRITGLTKDKKLYDPQRALDKATGHATHFLSSIRQQISEAHTTMGRKPIVVCPYDAELFGHWWYEGPHWLDQVLRQLAEEQMVIQPLTPSEYLEEYNDFQVCELPLSSWGRAGASDVWLQEENVWVYPALHIAERRMIELANRWNEPSKEQRVALNQAARELMLGQSSDWAFIMDNKTMVDYAIKRTKKHVNAFTMLYEMLVHDAIDSRVVQAMVEMDPIFPDVDYQVYRSQVQKHTGAPSVLFLSWEFPPLTVGGLSRHVDDLSRHLVTSGWDVHVVTVQPGDCAADEIVHGVHVYRVEPLQPDGEQFFHWVMRFNLQMLERCQALFEQGLQVDVIHAHDWLVHDVAKVLKKQYQLPLIATIHATEHGRNGGIHTELQNRIHQVEHDLIREAQRVIVCSDYMAHEVITVFSLQDVEVDKIVVIPNGVERMRFLDDGVITQVSDIHAVNDQHHIVFIGRLVREKGVHVLLEAAPDIFADFPNAVIVIMGKGPMQRELQEQAQHAGIESRVRFLGFVSDETRNTWLQEASVAVFPSLYEPFGIVALEAMRAHTPVVVADVGGLCEVVSHEQTGLTFFAGNPHSLAHQVKRLLHDKALAQHVIDEAKLMIEREYDWNVLAKNTIHVYEQVLDATISREAAVR</sequence>
<organism evidence="10 11">
    <name type="scientific">Sulfoacidibacillus ferrooxidans</name>
    <dbReference type="NCBI Taxonomy" id="2005001"/>
    <lineage>
        <taxon>Bacteria</taxon>
        <taxon>Bacillati</taxon>
        <taxon>Bacillota</taxon>
        <taxon>Bacilli</taxon>
        <taxon>Bacillales</taxon>
        <taxon>Alicyclobacillaceae</taxon>
        <taxon>Sulfoacidibacillus</taxon>
    </lineage>
</organism>
<keyword evidence="11" id="KW-1185">Reference proteome</keyword>
<evidence type="ECO:0000313" key="11">
    <source>
        <dbReference type="Proteomes" id="UP001139263"/>
    </source>
</evidence>
<dbReference type="Proteomes" id="UP001139263">
    <property type="component" value="Unassembled WGS sequence"/>
</dbReference>
<keyword evidence="10" id="KW-0328">Glycosyltransferase</keyword>
<evidence type="ECO:0000256" key="1">
    <source>
        <dbReference type="ARBA" id="ARBA00006821"/>
    </source>
</evidence>
<dbReference type="Gene3D" id="3.40.50.2000">
    <property type="entry name" value="Glycogen Phosphorylase B"/>
    <property type="match status" value="2"/>
</dbReference>
<feature type="active site" description="Proton donor" evidence="3">
    <location>
        <position position="349"/>
    </location>
</feature>
<comment type="similarity">
    <text evidence="1 5">Belongs to the glycosyl hydrolase 57 family.</text>
</comment>
<evidence type="ECO:0000256" key="3">
    <source>
        <dbReference type="PIRSR" id="PIRSR640042-1"/>
    </source>
</evidence>
<name>A0A9X1V8L5_9BACL</name>
<dbReference type="InterPro" id="IPR037090">
    <property type="entry name" value="57_glycoside_trans_central"/>
</dbReference>
<keyword evidence="10" id="KW-0808">Transferase</keyword>
<feature type="domain" description="1,4-alpha-glucan branching enzyme C-terminal" evidence="8">
    <location>
        <begin position="424"/>
        <end position="523"/>
    </location>
</feature>
<dbReference type="Pfam" id="PF09210">
    <property type="entry name" value="BE_C"/>
    <property type="match status" value="1"/>
</dbReference>
<dbReference type="InterPro" id="IPR028995">
    <property type="entry name" value="Glyco_hydro_57/38_cen_sf"/>
</dbReference>
<dbReference type="InterPro" id="IPR015293">
    <property type="entry name" value="BE_C"/>
</dbReference>
<feature type="domain" description="Glycoside hydrolase family 57 N-terminal" evidence="7">
    <location>
        <begin position="8"/>
        <end position="398"/>
    </location>
</feature>
<keyword evidence="2 5" id="KW-0119">Carbohydrate metabolism</keyword>
<dbReference type="CDD" id="cd03801">
    <property type="entry name" value="GT4_PimA-like"/>
    <property type="match status" value="1"/>
</dbReference>
<dbReference type="Gene3D" id="3.20.110.10">
    <property type="entry name" value="Glycoside hydrolase 38, N terminal domain"/>
    <property type="match status" value="1"/>
</dbReference>
<reference evidence="10" key="1">
    <citation type="submission" date="2022-03" db="EMBL/GenBank/DDBJ databases">
        <title>Draft Genome Sequence of Firmicute Strain S0AB, a Heterotrophic Iron/Sulfur-Oxidizing Extreme Acidophile.</title>
        <authorList>
            <person name="Vergara E."/>
            <person name="Pakostova E."/>
            <person name="Johnson D.B."/>
            <person name="Holmes D.S."/>
        </authorList>
    </citation>
    <scope>NUCLEOTIDE SEQUENCE</scope>
    <source>
        <strain evidence="10">S0AB</strain>
    </source>
</reference>
<evidence type="ECO:0000259" key="7">
    <source>
        <dbReference type="Pfam" id="PF03065"/>
    </source>
</evidence>
<proteinExistence type="inferred from homology"/>
<feature type="domain" description="Glycosyl transferase family 1" evidence="6">
    <location>
        <begin position="743"/>
        <end position="899"/>
    </location>
</feature>
<dbReference type="GO" id="GO:0005576">
    <property type="term" value="C:extracellular region"/>
    <property type="evidence" value="ECO:0007669"/>
    <property type="project" value="TreeGrafter"/>
</dbReference>
<feature type="domain" description="Glycosyltransferase subfamily 4-like N-terminal" evidence="9">
    <location>
        <begin position="548"/>
        <end position="723"/>
    </location>
</feature>
<evidence type="ECO:0000313" key="10">
    <source>
        <dbReference type="EMBL" id="MCI0183766.1"/>
    </source>
</evidence>
<dbReference type="GO" id="GO:0030979">
    <property type="term" value="P:alpha-glucan biosynthetic process"/>
    <property type="evidence" value="ECO:0007669"/>
    <property type="project" value="InterPro"/>
</dbReference>
<dbReference type="InterPro" id="IPR040042">
    <property type="entry name" value="Branching_enz_MT3115-like"/>
</dbReference>
<feature type="binding site" evidence="4">
    <location>
        <position position="240"/>
    </location>
    <ligand>
        <name>substrate</name>
    </ligand>
</feature>
<feature type="binding site" evidence="4">
    <location>
        <position position="403"/>
    </location>
    <ligand>
        <name>substrate</name>
    </ligand>
</feature>
<feature type="active site" description="Nucleophile" evidence="3">
    <location>
        <position position="188"/>
    </location>
</feature>
<dbReference type="EMBL" id="JALBUF010000006">
    <property type="protein sequence ID" value="MCI0183766.1"/>
    <property type="molecule type" value="Genomic_DNA"/>
</dbReference>
<protein>
    <submittedName>
        <fullName evidence="10">D-inositol-3-phosphate glycosyltransferase</fullName>
        <ecNumber evidence="10">2.4.1.250</ecNumber>
    </submittedName>
</protein>
<dbReference type="InterPro" id="IPR004300">
    <property type="entry name" value="Glyco_hydro_57_N"/>
</dbReference>
<evidence type="ECO:0000256" key="2">
    <source>
        <dbReference type="ARBA" id="ARBA00023277"/>
    </source>
</evidence>
<dbReference type="Pfam" id="PF03065">
    <property type="entry name" value="Glyco_hydro_57"/>
    <property type="match status" value="1"/>
</dbReference>
<evidence type="ECO:0000256" key="5">
    <source>
        <dbReference type="RuleBase" id="RU361196"/>
    </source>
</evidence>
<evidence type="ECO:0000259" key="9">
    <source>
        <dbReference type="Pfam" id="PF13439"/>
    </source>
</evidence>
<dbReference type="AlphaFoldDB" id="A0A9X1V8L5"/>
<feature type="binding site" evidence="4">
    <location>
        <position position="463"/>
    </location>
    <ligand>
        <name>substrate</name>
    </ligand>
</feature>
<evidence type="ECO:0000259" key="8">
    <source>
        <dbReference type="Pfam" id="PF09210"/>
    </source>
</evidence>
<comment type="caution">
    <text evidence="10">The sequence shown here is derived from an EMBL/GenBank/DDBJ whole genome shotgun (WGS) entry which is preliminary data.</text>
</comment>
<dbReference type="PANTHER" id="PTHR41695">
    <property type="entry name" value="1,4-ALPHA-GLUCAN BRANCHING ENZYME RV3031-RELATED"/>
    <property type="match status" value="1"/>
</dbReference>
<dbReference type="GO" id="GO:0003844">
    <property type="term" value="F:1,4-alpha-glucan branching enzyme activity"/>
    <property type="evidence" value="ECO:0007669"/>
    <property type="project" value="InterPro"/>
</dbReference>
<dbReference type="Pfam" id="PF13439">
    <property type="entry name" value="Glyco_transf_4"/>
    <property type="match status" value="1"/>
</dbReference>
<accession>A0A9X1V8L5</accession>
<evidence type="ECO:0000259" key="6">
    <source>
        <dbReference type="Pfam" id="PF00534"/>
    </source>
</evidence>
<gene>
    <name evidence="10" type="primary">mshA_3</name>
    <name evidence="10" type="ORF">MM817_02057</name>
</gene>
<dbReference type="InterPro" id="IPR028098">
    <property type="entry name" value="Glyco_trans_4-like_N"/>
</dbReference>
<dbReference type="InterPro" id="IPR027291">
    <property type="entry name" value="Glyco_hydro_38_N_sf"/>
</dbReference>
<dbReference type="GO" id="GO:0102710">
    <property type="term" value="F:D-inositol-3-phosphate glycosyltransferase activity"/>
    <property type="evidence" value="ECO:0007669"/>
    <property type="project" value="UniProtKB-EC"/>
</dbReference>
<dbReference type="PANTHER" id="PTHR41695:SF1">
    <property type="entry name" value="1,4-ALPHA-GLUCAN BRANCHING ENZYME TK1436"/>
    <property type="match status" value="1"/>
</dbReference>
<dbReference type="InterPro" id="IPR001296">
    <property type="entry name" value="Glyco_trans_1"/>
</dbReference>
<feature type="binding site" evidence="4">
    <location>
        <position position="257"/>
    </location>
    <ligand>
        <name>substrate</name>
    </ligand>
</feature>
<dbReference type="SUPFAM" id="SSF88713">
    <property type="entry name" value="Glycoside hydrolase/deacetylase"/>
    <property type="match status" value="1"/>
</dbReference>